<dbReference type="Proteomes" id="UP000594454">
    <property type="component" value="Chromosome 3"/>
</dbReference>
<feature type="region of interest" description="Disordered" evidence="1">
    <location>
        <begin position="57"/>
        <end position="80"/>
    </location>
</feature>
<accession>A0A7R8YTZ9</accession>
<evidence type="ECO:0000256" key="1">
    <source>
        <dbReference type="SAM" id="MobiDB-lite"/>
    </source>
</evidence>
<dbReference type="EMBL" id="LR899011">
    <property type="protein sequence ID" value="CAD7085277.1"/>
    <property type="molecule type" value="Genomic_DNA"/>
</dbReference>
<keyword evidence="2" id="KW-0812">Transmembrane</keyword>
<evidence type="ECO:0000313" key="3">
    <source>
        <dbReference type="EMBL" id="CAD7085277.1"/>
    </source>
</evidence>
<keyword evidence="4" id="KW-1185">Reference proteome</keyword>
<proteinExistence type="predicted"/>
<feature type="transmembrane region" description="Helical" evidence="2">
    <location>
        <begin position="130"/>
        <end position="150"/>
    </location>
</feature>
<evidence type="ECO:0000256" key="2">
    <source>
        <dbReference type="SAM" id="Phobius"/>
    </source>
</evidence>
<feature type="compositionally biased region" description="Polar residues" evidence="1">
    <location>
        <begin position="59"/>
        <end position="76"/>
    </location>
</feature>
<protein>
    <submittedName>
        <fullName evidence="3">Uncharacterized protein</fullName>
    </submittedName>
</protein>
<keyword evidence="2" id="KW-1133">Transmembrane helix</keyword>
<evidence type="ECO:0000313" key="4">
    <source>
        <dbReference type="Proteomes" id="UP000594454"/>
    </source>
</evidence>
<dbReference type="InParanoid" id="A0A7R8YTZ9"/>
<gene>
    <name evidence="3" type="ORF">HERILL_LOCUS8128</name>
</gene>
<organism evidence="3 4">
    <name type="scientific">Hermetia illucens</name>
    <name type="common">Black soldier fly</name>
    <dbReference type="NCBI Taxonomy" id="343691"/>
    <lineage>
        <taxon>Eukaryota</taxon>
        <taxon>Metazoa</taxon>
        <taxon>Ecdysozoa</taxon>
        <taxon>Arthropoda</taxon>
        <taxon>Hexapoda</taxon>
        <taxon>Insecta</taxon>
        <taxon>Pterygota</taxon>
        <taxon>Neoptera</taxon>
        <taxon>Endopterygota</taxon>
        <taxon>Diptera</taxon>
        <taxon>Brachycera</taxon>
        <taxon>Stratiomyomorpha</taxon>
        <taxon>Stratiomyidae</taxon>
        <taxon>Hermetiinae</taxon>
        <taxon>Hermetia</taxon>
    </lineage>
</organism>
<keyword evidence="2" id="KW-0472">Membrane</keyword>
<dbReference type="AlphaFoldDB" id="A0A7R8YTZ9"/>
<reference evidence="3 4" key="1">
    <citation type="submission" date="2020-11" db="EMBL/GenBank/DDBJ databases">
        <authorList>
            <person name="Wallbank WR R."/>
            <person name="Pardo Diaz C."/>
            <person name="Kozak K."/>
            <person name="Martin S."/>
            <person name="Jiggins C."/>
            <person name="Moest M."/>
            <person name="Warren A I."/>
            <person name="Generalovic N T."/>
            <person name="Byers J.R.P. K."/>
            <person name="Montejo-Kovacevich G."/>
            <person name="Yen C E."/>
        </authorList>
    </citation>
    <scope>NUCLEOTIDE SEQUENCE [LARGE SCALE GENOMIC DNA]</scope>
</reference>
<sequence>MHTDLSRSSNDIFSGTDFFSSVKREVPNTAEAKLKFKDHRIEANSFVRCADEPLPNVRQGRQNRTFDTSASHSENLSVGKHSSDSKAMQKFSSLVQNEIDRILQTPVSDFNIPRGLESGRFFFFKGLKKMMWGLFVGLQIVKTVLLALFLPSILGSLGKMVGKGISSVSGFNHPSETVSDLDFRDDSYNLEQDNKFDGYMYPQAESSNNKFVTQMYDSATAYNNNPLSRFGMGDQKLTHVNSGTKGSDTMSINKSNFENFLDIPASSLLLTNYDPFYSPLLSRLDAVFQQLGLQKDNEVCRKKLVCFMYSNPAKYAPYSNLVSAQLSRELNELRKPTIDNPDILRFFQYMKAAKDGQDGLNCDKLYNDCTNLKDTENPVMLTTYHDINKLVQARKFR</sequence>
<dbReference type="OrthoDB" id="6334967at2759"/>
<name>A0A7R8YTZ9_HERIL</name>